<sequence length="184" mass="20239">MRLPYIPDDPVMPNAEDQAIVTAVKERRGGKLIELDKALLHAPPISGGWNAFLKSVRTQNSLPASIREIAIARVAALNSAWYEWEAHAPLLQQTGEVKPEAVEKLKDRKNSASDLGLDERHAAVVEVTDAMTLNVIVPDAKMEKLKKLFSEREVVEVVATVSAYNCVMALDVGEMSEKYGVDMS</sequence>
<evidence type="ECO:0000259" key="1">
    <source>
        <dbReference type="Pfam" id="PF02627"/>
    </source>
</evidence>
<dbReference type="AlphaFoldDB" id="A0AAV9PE22"/>
<evidence type="ECO:0000313" key="3">
    <source>
        <dbReference type="Proteomes" id="UP001337655"/>
    </source>
</evidence>
<reference evidence="2 3" key="1">
    <citation type="submission" date="2023-08" db="EMBL/GenBank/DDBJ databases">
        <title>Black Yeasts Isolated from many extreme environments.</title>
        <authorList>
            <person name="Coleine C."/>
            <person name="Stajich J.E."/>
            <person name="Selbmann L."/>
        </authorList>
    </citation>
    <scope>NUCLEOTIDE SEQUENCE [LARGE SCALE GENOMIC DNA]</scope>
    <source>
        <strain evidence="2 3">CCFEE 5935</strain>
    </source>
</reference>
<dbReference type="PANTHER" id="PTHR34846">
    <property type="entry name" value="4-CARBOXYMUCONOLACTONE DECARBOXYLASE FAMILY PROTEIN (AFU_ORTHOLOGUE AFUA_6G11590)"/>
    <property type="match status" value="1"/>
</dbReference>
<dbReference type="PANTHER" id="PTHR34846:SF9">
    <property type="entry name" value="4-CARBOXYMUCONOLACTONE DECARBOXYLASE FAMILY PROTEIN (AFU_ORTHOLOGUE AFUA_1G03690)"/>
    <property type="match status" value="1"/>
</dbReference>
<dbReference type="Pfam" id="PF02627">
    <property type="entry name" value="CMD"/>
    <property type="match status" value="1"/>
</dbReference>
<name>A0AAV9PE22_9PEZI</name>
<keyword evidence="3" id="KW-1185">Reference proteome</keyword>
<proteinExistence type="predicted"/>
<feature type="domain" description="Carboxymuconolactone decarboxylase-like" evidence="1">
    <location>
        <begin position="48"/>
        <end position="103"/>
    </location>
</feature>
<dbReference type="InterPro" id="IPR029032">
    <property type="entry name" value="AhpD-like"/>
</dbReference>
<evidence type="ECO:0000313" key="2">
    <source>
        <dbReference type="EMBL" id="KAK5170377.1"/>
    </source>
</evidence>
<accession>A0AAV9PE22</accession>
<dbReference type="EMBL" id="JAVRRT010000007">
    <property type="protein sequence ID" value="KAK5170377.1"/>
    <property type="molecule type" value="Genomic_DNA"/>
</dbReference>
<comment type="caution">
    <text evidence="2">The sequence shown here is derived from an EMBL/GenBank/DDBJ whole genome shotgun (WGS) entry which is preliminary data.</text>
</comment>
<dbReference type="GeneID" id="89926308"/>
<dbReference type="RefSeq" id="XP_064659575.1">
    <property type="nucleotide sequence ID" value="XM_064802214.1"/>
</dbReference>
<dbReference type="InterPro" id="IPR003779">
    <property type="entry name" value="CMD-like"/>
</dbReference>
<dbReference type="SUPFAM" id="SSF69118">
    <property type="entry name" value="AhpD-like"/>
    <property type="match status" value="1"/>
</dbReference>
<dbReference type="GO" id="GO:0051920">
    <property type="term" value="F:peroxiredoxin activity"/>
    <property type="evidence" value="ECO:0007669"/>
    <property type="project" value="InterPro"/>
</dbReference>
<protein>
    <recommendedName>
        <fullName evidence="1">Carboxymuconolactone decarboxylase-like domain-containing protein</fullName>
    </recommendedName>
</protein>
<dbReference type="Proteomes" id="UP001337655">
    <property type="component" value="Unassembled WGS sequence"/>
</dbReference>
<dbReference type="Gene3D" id="1.20.1290.10">
    <property type="entry name" value="AhpD-like"/>
    <property type="match status" value="1"/>
</dbReference>
<gene>
    <name evidence="2" type="ORF">LTR77_004964</name>
</gene>
<organism evidence="2 3">
    <name type="scientific">Saxophila tyrrhenica</name>
    <dbReference type="NCBI Taxonomy" id="1690608"/>
    <lineage>
        <taxon>Eukaryota</taxon>
        <taxon>Fungi</taxon>
        <taxon>Dikarya</taxon>
        <taxon>Ascomycota</taxon>
        <taxon>Pezizomycotina</taxon>
        <taxon>Dothideomycetes</taxon>
        <taxon>Dothideomycetidae</taxon>
        <taxon>Mycosphaerellales</taxon>
        <taxon>Extremaceae</taxon>
        <taxon>Saxophila</taxon>
    </lineage>
</organism>